<dbReference type="Proteomes" id="UP001219605">
    <property type="component" value="Chromosome"/>
</dbReference>
<sequence>MSPSSDPAGGRGTGPATASASRAESTDPVRALLLRGGRVAGPTGTAVRDVLVVGAQVVAVDADLPGVRLPGVPVTEVDLAGRLVLPALVDQHSHPTGGGGGGGPHTQNLPIRFEQYTTAGIGTVVGCLGHDTVVRTHEALLARVRALRAQGLTGYLFTGEIGHPPATLTGDVRRDLALFDEVRGVKAAVGEVGAVGTVDELRRLAGAVARGSRTGGKPPVLHLHLGPDRRGVDLVARAVADGLVPAAMVTVTHVNWNPDVLAAAIDLAHAGVGVDVTACIRPDYFPGAVPPHRAVAELLDRVPVEQVTVTSDAGGAHPHDGALVPHRPVLLLDVLRHCLADRVAPPHLLAAVFAGNAARRLGLTGVGTVTPGGRADLLVVDGSGREPITLLLGGRTVVEAGVPTVTDPVGDPPAPDPVEAPV</sequence>
<dbReference type="SUPFAM" id="SSF51556">
    <property type="entry name" value="Metallo-dependent hydrolases"/>
    <property type="match status" value="1"/>
</dbReference>
<dbReference type="Gene3D" id="3.20.20.140">
    <property type="entry name" value="Metal-dependent hydrolases"/>
    <property type="match status" value="1"/>
</dbReference>
<accession>A0ABY7ZKG4</accession>
<keyword evidence="3" id="KW-1185">Reference proteome</keyword>
<dbReference type="PANTHER" id="PTHR11647:SF1">
    <property type="entry name" value="COLLAPSIN RESPONSE MEDIATOR PROTEIN"/>
    <property type="match status" value="1"/>
</dbReference>
<dbReference type="InterPro" id="IPR050378">
    <property type="entry name" value="Metallo-dep_Hydrolases_sf"/>
</dbReference>
<reference evidence="2 3" key="1">
    <citation type="submission" date="2023-02" db="EMBL/GenBank/DDBJ databases">
        <authorList>
            <person name="Mo P."/>
        </authorList>
    </citation>
    <scope>NUCLEOTIDE SEQUENCE [LARGE SCALE GENOMIC DNA]</scope>
    <source>
        <strain evidence="2 3">HUAS 3</strain>
    </source>
</reference>
<evidence type="ECO:0000313" key="2">
    <source>
        <dbReference type="EMBL" id="WDZ83451.1"/>
    </source>
</evidence>
<dbReference type="EMBL" id="CP118615">
    <property type="protein sequence ID" value="WDZ83451.1"/>
    <property type="molecule type" value="Genomic_DNA"/>
</dbReference>
<name>A0ABY7ZKG4_9ACTN</name>
<protein>
    <recommendedName>
        <fullName evidence="4">Beta-aspartyl-dipeptidase (Metallo-type)</fullName>
    </recommendedName>
</protein>
<feature type="region of interest" description="Disordered" evidence="1">
    <location>
        <begin position="1"/>
        <end position="26"/>
    </location>
</feature>
<dbReference type="Gene3D" id="2.30.40.10">
    <property type="entry name" value="Urease, subunit C, domain 1"/>
    <property type="match status" value="1"/>
</dbReference>
<evidence type="ECO:0000256" key="1">
    <source>
        <dbReference type="SAM" id="MobiDB-lite"/>
    </source>
</evidence>
<proteinExistence type="predicted"/>
<dbReference type="InterPro" id="IPR011059">
    <property type="entry name" value="Metal-dep_hydrolase_composite"/>
</dbReference>
<dbReference type="PANTHER" id="PTHR11647">
    <property type="entry name" value="HYDRANTOINASE/DIHYDROPYRIMIDINASE FAMILY MEMBER"/>
    <property type="match status" value="1"/>
</dbReference>
<organism evidence="2 3">
    <name type="scientific">Micromonospora cathayae</name>
    <dbReference type="NCBI Taxonomy" id="3028804"/>
    <lineage>
        <taxon>Bacteria</taxon>
        <taxon>Bacillati</taxon>
        <taxon>Actinomycetota</taxon>
        <taxon>Actinomycetes</taxon>
        <taxon>Micromonosporales</taxon>
        <taxon>Micromonosporaceae</taxon>
        <taxon>Micromonospora</taxon>
    </lineage>
</organism>
<evidence type="ECO:0008006" key="4">
    <source>
        <dbReference type="Google" id="ProtNLM"/>
    </source>
</evidence>
<dbReference type="SUPFAM" id="SSF51338">
    <property type="entry name" value="Composite domain of metallo-dependent hydrolases"/>
    <property type="match status" value="1"/>
</dbReference>
<dbReference type="InterPro" id="IPR032466">
    <property type="entry name" value="Metal_Hydrolase"/>
</dbReference>
<dbReference type="RefSeq" id="WP_275029971.1">
    <property type="nucleotide sequence ID" value="NZ_CP118615.1"/>
</dbReference>
<gene>
    <name evidence="2" type="ORF">PVK37_23735</name>
</gene>
<evidence type="ECO:0000313" key="3">
    <source>
        <dbReference type="Proteomes" id="UP001219605"/>
    </source>
</evidence>